<reference evidence="2 3" key="1">
    <citation type="submission" date="2023-08" db="EMBL/GenBank/DDBJ databases">
        <title>Black Yeasts Isolated from many extreme environments.</title>
        <authorList>
            <person name="Coleine C."/>
            <person name="Stajich J.E."/>
            <person name="Selbmann L."/>
        </authorList>
    </citation>
    <scope>NUCLEOTIDE SEQUENCE [LARGE SCALE GENOMIC DNA]</scope>
    <source>
        <strain evidence="2 3">CCFEE 536</strain>
    </source>
</reference>
<sequence length="89" mass="9306">MGSPSLRPSESDRRKSVDIIPETSLRSGEGYENFHTGRGGGGNVYKEKYGGHSGPQGKPGEGLGGKVKHLLGLDKKDGAASPLRESTPS</sequence>
<organism evidence="2 3">
    <name type="scientific">Cryomyces antarcticus</name>
    <dbReference type="NCBI Taxonomy" id="329879"/>
    <lineage>
        <taxon>Eukaryota</taxon>
        <taxon>Fungi</taxon>
        <taxon>Dikarya</taxon>
        <taxon>Ascomycota</taxon>
        <taxon>Pezizomycotina</taxon>
        <taxon>Dothideomycetes</taxon>
        <taxon>Dothideomycetes incertae sedis</taxon>
        <taxon>Cryomyces</taxon>
    </lineage>
</organism>
<accession>A0ABR0M185</accession>
<dbReference type="Pfam" id="PF12223">
    <property type="entry name" value="DUF3602"/>
    <property type="match status" value="1"/>
</dbReference>
<gene>
    <name evidence="2" type="ORF">LTR16_011484</name>
</gene>
<dbReference type="Proteomes" id="UP001357485">
    <property type="component" value="Unassembled WGS sequence"/>
</dbReference>
<feature type="region of interest" description="Disordered" evidence="1">
    <location>
        <begin position="1"/>
        <end position="89"/>
    </location>
</feature>
<evidence type="ECO:0000313" key="3">
    <source>
        <dbReference type="Proteomes" id="UP001357485"/>
    </source>
</evidence>
<feature type="compositionally biased region" description="Gly residues" evidence="1">
    <location>
        <begin position="51"/>
        <end position="65"/>
    </location>
</feature>
<comment type="caution">
    <text evidence="2">The sequence shown here is derived from an EMBL/GenBank/DDBJ whole genome shotgun (WGS) entry which is preliminary data.</text>
</comment>
<keyword evidence="3" id="KW-1185">Reference proteome</keyword>
<protein>
    <submittedName>
        <fullName evidence="2">Uncharacterized protein</fullName>
    </submittedName>
</protein>
<dbReference type="InterPro" id="IPR022024">
    <property type="entry name" value="DUF3602"/>
</dbReference>
<name>A0ABR0M185_9PEZI</name>
<dbReference type="EMBL" id="JAVRRA010003571">
    <property type="protein sequence ID" value="KAK5276277.1"/>
    <property type="molecule type" value="Genomic_DNA"/>
</dbReference>
<evidence type="ECO:0000256" key="1">
    <source>
        <dbReference type="SAM" id="MobiDB-lite"/>
    </source>
</evidence>
<proteinExistence type="predicted"/>
<evidence type="ECO:0000313" key="2">
    <source>
        <dbReference type="EMBL" id="KAK5276277.1"/>
    </source>
</evidence>